<dbReference type="PANTHER" id="PTHR45641">
    <property type="entry name" value="TETRATRICOPEPTIDE REPEAT PROTEIN (AFU_ORTHOLOGUE AFUA_6G03870)"/>
    <property type="match status" value="1"/>
</dbReference>
<name>A0A6S7LVR1_PARCT</name>
<dbReference type="Pfam" id="PF13374">
    <property type="entry name" value="TPR_10"/>
    <property type="match status" value="1"/>
</dbReference>
<keyword evidence="4" id="KW-1185">Reference proteome</keyword>
<evidence type="ECO:0000313" key="3">
    <source>
        <dbReference type="EMBL" id="CAB4045953.1"/>
    </source>
</evidence>
<dbReference type="AlphaFoldDB" id="A0A6S7LVR1"/>
<dbReference type="PANTHER" id="PTHR45641:SF1">
    <property type="entry name" value="AAA+ ATPASE DOMAIN-CONTAINING PROTEIN"/>
    <property type="match status" value="1"/>
</dbReference>
<gene>
    <name evidence="3" type="ORF">PACLA_8A040862</name>
</gene>
<accession>A0A6S7LVR1</accession>
<reference evidence="3" key="1">
    <citation type="submission" date="2020-04" db="EMBL/GenBank/DDBJ databases">
        <authorList>
            <person name="Alioto T."/>
            <person name="Alioto T."/>
            <person name="Gomez Garrido J."/>
        </authorList>
    </citation>
    <scope>NUCLEOTIDE SEQUENCE</scope>
    <source>
        <strain evidence="3">A484AB</strain>
    </source>
</reference>
<dbReference type="InterPro" id="IPR011990">
    <property type="entry name" value="TPR-like_helical_dom_sf"/>
</dbReference>
<comment type="caution">
    <text evidence="3">The sequence shown here is derived from an EMBL/GenBank/DDBJ whole genome shotgun (WGS) entry which is preliminary data.</text>
</comment>
<dbReference type="EMBL" id="CACRXK020043709">
    <property type="protein sequence ID" value="CAB4045953.1"/>
    <property type="molecule type" value="Genomic_DNA"/>
</dbReference>
<protein>
    <submittedName>
        <fullName evidence="3">Nephrocystin-3</fullName>
    </submittedName>
</protein>
<evidence type="ECO:0000256" key="1">
    <source>
        <dbReference type="ARBA" id="ARBA00022737"/>
    </source>
</evidence>
<keyword evidence="1" id="KW-0677">Repeat</keyword>
<feature type="non-terminal residue" evidence="3">
    <location>
        <position position="101"/>
    </location>
</feature>
<dbReference type="OrthoDB" id="381520at2759"/>
<evidence type="ECO:0000313" key="4">
    <source>
        <dbReference type="Proteomes" id="UP001152795"/>
    </source>
</evidence>
<dbReference type="Gene3D" id="1.25.40.10">
    <property type="entry name" value="Tetratricopeptide repeat domain"/>
    <property type="match status" value="1"/>
</dbReference>
<evidence type="ECO:0000256" key="2">
    <source>
        <dbReference type="ARBA" id="ARBA00022803"/>
    </source>
</evidence>
<dbReference type="Proteomes" id="UP001152795">
    <property type="component" value="Unassembled WGS sequence"/>
</dbReference>
<sequence>DLDQAKDYYHRALEVQEKQLGPNHVDVASSFNNIDKAYQRKYLDQAKDYNIGNNVYQRKSVLGQAKDYYHRALKIQEKQLGSNHVDVASSYDNIGTVYKTK</sequence>
<feature type="non-terminal residue" evidence="3">
    <location>
        <position position="1"/>
    </location>
</feature>
<proteinExistence type="predicted"/>
<keyword evidence="2" id="KW-0802">TPR repeat</keyword>
<dbReference type="Pfam" id="PF13424">
    <property type="entry name" value="TPR_12"/>
    <property type="match status" value="1"/>
</dbReference>
<organism evidence="3 4">
    <name type="scientific">Paramuricea clavata</name>
    <name type="common">Red gorgonian</name>
    <name type="synonym">Violescent sea-whip</name>
    <dbReference type="NCBI Taxonomy" id="317549"/>
    <lineage>
        <taxon>Eukaryota</taxon>
        <taxon>Metazoa</taxon>
        <taxon>Cnidaria</taxon>
        <taxon>Anthozoa</taxon>
        <taxon>Octocorallia</taxon>
        <taxon>Malacalcyonacea</taxon>
        <taxon>Plexauridae</taxon>
        <taxon>Paramuricea</taxon>
    </lineage>
</organism>
<dbReference type="SUPFAM" id="SSF48452">
    <property type="entry name" value="TPR-like"/>
    <property type="match status" value="1"/>
</dbReference>